<dbReference type="PANTHER" id="PTHR11929:SF194">
    <property type="entry name" value="ALPHA-(1,3)-FUCOSYLTRANSFERASE 10"/>
    <property type="match status" value="1"/>
</dbReference>
<evidence type="ECO:0000256" key="2">
    <source>
        <dbReference type="ARBA" id="ARBA00022676"/>
    </source>
</evidence>
<name>A0A6C0HUK6_9ZZZZ</name>
<feature type="domain" description="Fucosyltransferase C-terminal" evidence="4">
    <location>
        <begin position="138"/>
        <end position="268"/>
    </location>
</feature>
<comment type="similarity">
    <text evidence="1">Belongs to the glycosyltransferase 10 family.</text>
</comment>
<dbReference type="EMBL" id="MN740015">
    <property type="protein sequence ID" value="QHT84080.1"/>
    <property type="molecule type" value="Genomic_DNA"/>
</dbReference>
<dbReference type="Pfam" id="PF00852">
    <property type="entry name" value="Glyco_transf_10"/>
    <property type="match status" value="1"/>
</dbReference>
<dbReference type="GO" id="GO:0016020">
    <property type="term" value="C:membrane"/>
    <property type="evidence" value="ECO:0007669"/>
    <property type="project" value="InterPro"/>
</dbReference>
<evidence type="ECO:0000313" key="5">
    <source>
        <dbReference type="EMBL" id="QHT84080.1"/>
    </source>
</evidence>
<sequence length="306" mass="35567">MLSVYCNGFWPGFLEGTDPVSVGVFLELLSKTFETPIVIVHDPQEADILLESLFGTSILRIRTWKYTVFFSGECRICPNYQEYDCVLWGETTKDNVVCCPEFITYLYSTRLLEPLENTSAKHTLVPFSIPFPLPHPRICVIISNPGGQTRNHFLDILDRYFQVDYVGRYRTNTTQLTAPYTSEEFRNFVKKYRCIVSMENSRGGDYVTEKITHGLLSGVVPIYWGATNVGRYFNTERFIHLEEWDEEYIGMVINHVMAIMNDDEYYKNMVSQPCFVDIEGKPSHRLHRTLDHIATDMRVVFLRKEN</sequence>
<evidence type="ECO:0000259" key="4">
    <source>
        <dbReference type="Pfam" id="PF00852"/>
    </source>
</evidence>
<evidence type="ECO:0000256" key="3">
    <source>
        <dbReference type="ARBA" id="ARBA00022679"/>
    </source>
</evidence>
<dbReference type="GO" id="GO:0046920">
    <property type="term" value="F:alpha-(1-&gt;3)-fucosyltransferase activity"/>
    <property type="evidence" value="ECO:0007669"/>
    <property type="project" value="TreeGrafter"/>
</dbReference>
<dbReference type="InterPro" id="IPR038577">
    <property type="entry name" value="GT10-like_C_sf"/>
</dbReference>
<keyword evidence="2" id="KW-0328">Glycosyltransferase</keyword>
<dbReference type="SUPFAM" id="SSF53756">
    <property type="entry name" value="UDP-Glycosyltransferase/glycogen phosphorylase"/>
    <property type="match status" value="1"/>
</dbReference>
<evidence type="ECO:0000256" key="1">
    <source>
        <dbReference type="ARBA" id="ARBA00008919"/>
    </source>
</evidence>
<keyword evidence="3" id="KW-0808">Transferase</keyword>
<dbReference type="InterPro" id="IPR001503">
    <property type="entry name" value="Glyco_trans_10"/>
</dbReference>
<organism evidence="5">
    <name type="scientific">viral metagenome</name>
    <dbReference type="NCBI Taxonomy" id="1070528"/>
    <lineage>
        <taxon>unclassified sequences</taxon>
        <taxon>metagenomes</taxon>
        <taxon>organismal metagenomes</taxon>
    </lineage>
</organism>
<dbReference type="AlphaFoldDB" id="A0A6C0HUK6"/>
<dbReference type="Gene3D" id="3.40.50.11660">
    <property type="entry name" value="Glycosyl transferase family 10, C-terminal domain"/>
    <property type="match status" value="1"/>
</dbReference>
<protein>
    <recommendedName>
        <fullName evidence="4">Fucosyltransferase C-terminal domain-containing protein</fullName>
    </recommendedName>
</protein>
<accession>A0A6C0HUK6</accession>
<proteinExistence type="inferred from homology"/>
<dbReference type="PANTHER" id="PTHR11929">
    <property type="entry name" value="ALPHA- 1,3 -FUCOSYLTRANSFERASE"/>
    <property type="match status" value="1"/>
</dbReference>
<dbReference type="InterPro" id="IPR055270">
    <property type="entry name" value="Glyco_tran_10_C"/>
</dbReference>
<reference evidence="5" key="1">
    <citation type="journal article" date="2020" name="Nature">
        <title>Giant virus diversity and host interactions through global metagenomics.</title>
        <authorList>
            <person name="Schulz F."/>
            <person name="Roux S."/>
            <person name="Paez-Espino D."/>
            <person name="Jungbluth S."/>
            <person name="Walsh D.A."/>
            <person name="Denef V.J."/>
            <person name="McMahon K.D."/>
            <person name="Konstantinidis K.T."/>
            <person name="Eloe-Fadrosh E.A."/>
            <person name="Kyrpides N.C."/>
            <person name="Woyke T."/>
        </authorList>
    </citation>
    <scope>NUCLEOTIDE SEQUENCE</scope>
    <source>
        <strain evidence="5">GVMAG-M-3300023184-16</strain>
    </source>
</reference>